<dbReference type="AlphaFoldDB" id="A0A7Y3T9M7"/>
<evidence type="ECO:0000313" key="2">
    <source>
        <dbReference type="EMBL" id="NNV23589.1"/>
    </source>
</evidence>
<feature type="transmembrane region" description="Helical" evidence="1">
    <location>
        <begin position="7"/>
        <end position="28"/>
    </location>
</feature>
<name>A0A7Y3T9M7_9HYPH</name>
<proteinExistence type="predicted"/>
<keyword evidence="1" id="KW-0472">Membrane</keyword>
<evidence type="ECO:0000256" key="1">
    <source>
        <dbReference type="SAM" id="Phobius"/>
    </source>
</evidence>
<sequence>MSIRFHIAALLSIVVNAVVFGIGAITVLSVPSLALEAKMLLPLCVATSLIVAPPISWWFAPRLRNRYWRQRTPTHV</sequence>
<evidence type="ECO:0000313" key="3">
    <source>
        <dbReference type="Proteomes" id="UP000526233"/>
    </source>
</evidence>
<reference evidence="2 3" key="1">
    <citation type="submission" date="2018-11" db="EMBL/GenBank/DDBJ databases">
        <title>Genome sequencing and analysis.</title>
        <authorList>
            <person name="Huang Y.-T."/>
        </authorList>
    </citation>
    <scope>NUCLEOTIDE SEQUENCE [LARGE SCALE GENOMIC DNA]</scope>
    <source>
        <strain evidence="2 3">SHIN</strain>
    </source>
</reference>
<gene>
    <name evidence="2" type="ORF">EHE22_24725</name>
</gene>
<dbReference type="Proteomes" id="UP000526233">
    <property type="component" value="Unassembled WGS sequence"/>
</dbReference>
<dbReference type="EMBL" id="PKQI01000004">
    <property type="protein sequence ID" value="NNV23589.1"/>
    <property type="molecule type" value="Genomic_DNA"/>
</dbReference>
<comment type="caution">
    <text evidence="2">The sequence shown here is derived from an EMBL/GenBank/DDBJ whole genome shotgun (WGS) entry which is preliminary data.</text>
</comment>
<protein>
    <submittedName>
        <fullName evidence="2">Uncharacterized protein</fullName>
    </submittedName>
</protein>
<accession>A0A7Y3T9M7</accession>
<keyword evidence="1" id="KW-1133">Transmembrane helix</keyword>
<organism evidence="2 3">
    <name type="scientific">Brucella pseudogrignonensis</name>
    <dbReference type="NCBI Taxonomy" id="419475"/>
    <lineage>
        <taxon>Bacteria</taxon>
        <taxon>Pseudomonadati</taxon>
        <taxon>Pseudomonadota</taxon>
        <taxon>Alphaproteobacteria</taxon>
        <taxon>Hyphomicrobiales</taxon>
        <taxon>Brucellaceae</taxon>
        <taxon>Brucella/Ochrobactrum group</taxon>
        <taxon>Brucella</taxon>
    </lineage>
</organism>
<keyword evidence="1" id="KW-0812">Transmembrane</keyword>
<feature type="transmembrane region" description="Helical" evidence="1">
    <location>
        <begin position="40"/>
        <end position="60"/>
    </location>
</feature>